<comment type="caution">
    <text evidence="3">The sequence shown here is derived from an EMBL/GenBank/DDBJ whole genome shotgun (WGS) entry which is preliminary data.</text>
</comment>
<evidence type="ECO:0000256" key="1">
    <source>
        <dbReference type="SAM" id="MobiDB-lite"/>
    </source>
</evidence>
<dbReference type="Proteomes" id="UP000638848">
    <property type="component" value="Unassembled WGS sequence"/>
</dbReference>
<accession>A0A917GW27</accession>
<feature type="chain" id="PRO_5038012170" evidence="2">
    <location>
        <begin position="25"/>
        <end position="94"/>
    </location>
</feature>
<sequence length="94" mass="9821">MRKILSTVALSGLLLGASATSVFAAPLPDNCDRDQGTVTCETFDGPGNNQAGVGTTTTEETQGNTKNKSPEEQQDLEDTCTYNPPKSKGAPNNC</sequence>
<proteinExistence type="predicted"/>
<evidence type="ECO:0000256" key="2">
    <source>
        <dbReference type="SAM" id="SignalP"/>
    </source>
</evidence>
<reference evidence="3" key="1">
    <citation type="journal article" date="2014" name="Int. J. Syst. Evol. Microbiol.">
        <title>Complete genome sequence of Corynebacterium casei LMG S-19264T (=DSM 44701T), isolated from a smear-ripened cheese.</title>
        <authorList>
            <consortium name="US DOE Joint Genome Institute (JGI-PGF)"/>
            <person name="Walter F."/>
            <person name="Albersmeier A."/>
            <person name="Kalinowski J."/>
            <person name="Ruckert C."/>
        </authorList>
    </citation>
    <scope>NUCLEOTIDE SEQUENCE</scope>
    <source>
        <strain evidence="3">CGMCC 1.12187</strain>
    </source>
</reference>
<feature type="region of interest" description="Disordered" evidence="1">
    <location>
        <begin position="38"/>
        <end position="94"/>
    </location>
</feature>
<dbReference type="RefSeq" id="WP_188537233.1">
    <property type="nucleotide sequence ID" value="NZ_BMEQ01000011.1"/>
</dbReference>
<dbReference type="AlphaFoldDB" id="A0A917GW27"/>
<evidence type="ECO:0000313" key="4">
    <source>
        <dbReference type="Proteomes" id="UP000638848"/>
    </source>
</evidence>
<feature type="signal peptide" evidence="2">
    <location>
        <begin position="1"/>
        <end position="24"/>
    </location>
</feature>
<name>A0A917GW27_9MICC</name>
<organism evidence="3 4">
    <name type="scientific">Kocuria dechangensis</name>
    <dbReference type="NCBI Taxonomy" id="1176249"/>
    <lineage>
        <taxon>Bacteria</taxon>
        <taxon>Bacillati</taxon>
        <taxon>Actinomycetota</taxon>
        <taxon>Actinomycetes</taxon>
        <taxon>Micrococcales</taxon>
        <taxon>Micrococcaceae</taxon>
        <taxon>Kocuria</taxon>
    </lineage>
</organism>
<keyword evidence="4" id="KW-1185">Reference proteome</keyword>
<reference evidence="3" key="2">
    <citation type="submission" date="2020-09" db="EMBL/GenBank/DDBJ databases">
        <authorList>
            <person name="Sun Q."/>
            <person name="Zhou Y."/>
        </authorList>
    </citation>
    <scope>NUCLEOTIDE SEQUENCE</scope>
    <source>
        <strain evidence="3">CGMCC 1.12187</strain>
    </source>
</reference>
<dbReference type="EMBL" id="BMEQ01000011">
    <property type="protein sequence ID" value="GGG59025.1"/>
    <property type="molecule type" value="Genomic_DNA"/>
</dbReference>
<feature type="compositionally biased region" description="Low complexity" evidence="1">
    <location>
        <begin position="54"/>
        <end position="67"/>
    </location>
</feature>
<gene>
    <name evidence="3" type="ORF">GCM10011374_22360</name>
</gene>
<evidence type="ECO:0000313" key="3">
    <source>
        <dbReference type="EMBL" id="GGG59025.1"/>
    </source>
</evidence>
<protein>
    <submittedName>
        <fullName evidence="3">Uncharacterized protein</fullName>
    </submittedName>
</protein>
<feature type="compositionally biased region" description="Polar residues" evidence="1">
    <location>
        <begin position="80"/>
        <end position="94"/>
    </location>
</feature>
<keyword evidence="2" id="KW-0732">Signal</keyword>